<dbReference type="PROSITE" id="PS51188">
    <property type="entry name" value="ZF_CR"/>
    <property type="match status" value="1"/>
</dbReference>
<evidence type="ECO:0000256" key="9">
    <source>
        <dbReference type="ARBA" id="ARBA00022833"/>
    </source>
</evidence>
<dbReference type="GO" id="GO:0031072">
    <property type="term" value="F:heat shock protein binding"/>
    <property type="evidence" value="ECO:0007669"/>
    <property type="project" value="InterPro"/>
</dbReference>
<dbReference type="Gene3D" id="2.10.230.10">
    <property type="entry name" value="Heat shock protein DnaJ, cysteine-rich domain"/>
    <property type="match status" value="1"/>
</dbReference>
<evidence type="ECO:0000256" key="5">
    <source>
        <dbReference type="ARBA" id="ARBA00022705"/>
    </source>
</evidence>
<dbReference type="PRINTS" id="PR00625">
    <property type="entry name" value="JDOMAIN"/>
</dbReference>
<dbReference type="Gene3D" id="2.60.260.20">
    <property type="entry name" value="Urease metallochaperone UreE, N-terminal domain"/>
    <property type="match status" value="2"/>
</dbReference>
<dbReference type="GO" id="GO:0051082">
    <property type="term" value="F:unfolded protein binding"/>
    <property type="evidence" value="ECO:0007669"/>
    <property type="project" value="InterPro"/>
</dbReference>
<keyword evidence="9" id="KW-0862">Zinc</keyword>
<keyword evidence="4" id="KW-0963">Cytoplasm</keyword>
<evidence type="ECO:0000259" key="12">
    <source>
        <dbReference type="PROSITE" id="PS50076"/>
    </source>
</evidence>
<evidence type="ECO:0000256" key="2">
    <source>
        <dbReference type="ARBA" id="ARBA00004496"/>
    </source>
</evidence>
<gene>
    <name evidence="14" type="ORF">METZ01_LOCUS183905</name>
</gene>
<dbReference type="AlphaFoldDB" id="A0A382CZZ3"/>
<dbReference type="PANTHER" id="PTHR43096">
    <property type="entry name" value="DNAJ HOMOLOG 1, MITOCHONDRIAL-RELATED"/>
    <property type="match status" value="1"/>
</dbReference>
<dbReference type="SUPFAM" id="SSF46565">
    <property type="entry name" value="Chaperone J-domain"/>
    <property type="match status" value="1"/>
</dbReference>
<dbReference type="GO" id="GO:0008270">
    <property type="term" value="F:zinc ion binding"/>
    <property type="evidence" value="ECO:0007669"/>
    <property type="project" value="UniProtKB-KW"/>
</dbReference>
<dbReference type="SUPFAM" id="SSF57938">
    <property type="entry name" value="DnaJ/Hsp40 cysteine-rich domain"/>
    <property type="match status" value="1"/>
</dbReference>
<dbReference type="PROSITE" id="PS00636">
    <property type="entry name" value="DNAJ_1"/>
    <property type="match status" value="1"/>
</dbReference>
<evidence type="ECO:0000256" key="3">
    <source>
        <dbReference type="ARBA" id="ARBA00011738"/>
    </source>
</evidence>
<organism evidence="14">
    <name type="scientific">marine metagenome</name>
    <dbReference type="NCBI Taxonomy" id="408172"/>
    <lineage>
        <taxon>unclassified sequences</taxon>
        <taxon>metagenomes</taxon>
        <taxon>ecological metagenomes</taxon>
    </lineage>
</organism>
<dbReference type="FunFam" id="1.10.287.110:FF:000034">
    <property type="entry name" value="Chaperone protein DnaJ"/>
    <property type="match status" value="1"/>
</dbReference>
<comment type="subcellular location">
    <subcellularLocation>
        <location evidence="2">Cytoplasm</location>
    </subcellularLocation>
</comment>
<comment type="cofactor">
    <cofactor evidence="1">
        <name>Zn(2+)</name>
        <dbReference type="ChEBI" id="CHEBI:29105"/>
    </cofactor>
</comment>
<name>A0A382CZZ3_9ZZZZ</name>
<sequence length="380" mass="40735">MAKRDYYEVLDISKGASADEIKKAYRKLAVKYHPDKNPGDKEAEEKFKEIGEAYEALSDPEKKSAYDQFGHAAFGAGSRAGRGGGGFHDPFDIFREAFSGGGGGGGIFEDLFGGGGQRSSSGPSRGADLRYDMELTFEEAVHGCEKEIRLSKLDTCDSCNGNGAADGGRRSTCGTCNGRGQVVQSQGFFSVAQTCPRCHGSGASIDKPCPKCNGEGRREKSSKVTIRVPAGVDTGARLRSTGNGEAGVHGAKPGDLYVVLHVKEHEIFERDGDDLQCEVPVSFVQSTLGSEIQVPTLNGSARINVPPGTQSGTILRLRGKGVKNVQGYGHGDLHVRVIVEVPTRLNAEQKAKLTEFGELCDDRVNPMRGSFFEKAKKFFT</sequence>
<evidence type="ECO:0008006" key="15">
    <source>
        <dbReference type="Google" id="ProtNLM"/>
    </source>
</evidence>
<dbReference type="InterPro" id="IPR002939">
    <property type="entry name" value="DnaJ_C"/>
</dbReference>
<dbReference type="Pfam" id="PF00226">
    <property type="entry name" value="DnaJ"/>
    <property type="match status" value="1"/>
</dbReference>
<evidence type="ECO:0000256" key="4">
    <source>
        <dbReference type="ARBA" id="ARBA00022490"/>
    </source>
</evidence>
<dbReference type="InterPro" id="IPR018253">
    <property type="entry name" value="DnaJ_domain_CS"/>
</dbReference>
<dbReference type="NCBIfam" id="NF008035">
    <property type="entry name" value="PRK10767.1"/>
    <property type="match status" value="1"/>
</dbReference>
<dbReference type="Pfam" id="PF01556">
    <property type="entry name" value="DnaJ_C"/>
    <property type="match status" value="1"/>
</dbReference>
<dbReference type="SMART" id="SM00271">
    <property type="entry name" value="DnaJ"/>
    <property type="match status" value="1"/>
</dbReference>
<keyword evidence="5" id="KW-0235">DNA replication</keyword>
<evidence type="ECO:0000256" key="6">
    <source>
        <dbReference type="ARBA" id="ARBA00022723"/>
    </source>
</evidence>
<dbReference type="InterPro" id="IPR036869">
    <property type="entry name" value="J_dom_sf"/>
</dbReference>
<evidence type="ECO:0000313" key="14">
    <source>
        <dbReference type="EMBL" id="SVB31051.1"/>
    </source>
</evidence>
<dbReference type="InterPro" id="IPR036410">
    <property type="entry name" value="HSP_DnaJ_Cys-rich_dom_sf"/>
</dbReference>
<dbReference type="FunFam" id="2.10.230.10:FF:000002">
    <property type="entry name" value="Molecular chaperone DnaJ"/>
    <property type="match status" value="1"/>
</dbReference>
<evidence type="ECO:0000256" key="8">
    <source>
        <dbReference type="ARBA" id="ARBA00022771"/>
    </source>
</evidence>
<dbReference type="InterPro" id="IPR012724">
    <property type="entry name" value="DnaJ"/>
</dbReference>
<proteinExistence type="inferred from homology"/>
<reference evidence="14" key="1">
    <citation type="submission" date="2018-05" db="EMBL/GenBank/DDBJ databases">
        <authorList>
            <person name="Lanie J.A."/>
            <person name="Ng W.-L."/>
            <person name="Kazmierczak K.M."/>
            <person name="Andrzejewski T.M."/>
            <person name="Davidsen T.M."/>
            <person name="Wayne K.J."/>
            <person name="Tettelin H."/>
            <person name="Glass J.I."/>
            <person name="Rusch D."/>
            <person name="Podicherti R."/>
            <person name="Tsui H.-C.T."/>
            <person name="Winkler M.E."/>
        </authorList>
    </citation>
    <scope>NUCLEOTIDE SEQUENCE</scope>
</reference>
<dbReference type="InterPro" id="IPR001305">
    <property type="entry name" value="HSP_DnaJ_Cys-rich_dom"/>
</dbReference>
<dbReference type="Gene3D" id="1.10.287.110">
    <property type="entry name" value="DnaJ domain"/>
    <property type="match status" value="1"/>
</dbReference>
<dbReference type="HAMAP" id="MF_01152">
    <property type="entry name" value="DnaJ"/>
    <property type="match status" value="1"/>
</dbReference>
<dbReference type="EMBL" id="UINC01036694">
    <property type="protein sequence ID" value="SVB31051.1"/>
    <property type="molecule type" value="Genomic_DNA"/>
</dbReference>
<dbReference type="CDD" id="cd06257">
    <property type="entry name" value="DnaJ"/>
    <property type="match status" value="1"/>
</dbReference>
<evidence type="ECO:0000256" key="11">
    <source>
        <dbReference type="ARBA" id="ARBA00023186"/>
    </source>
</evidence>
<dbReference type="CDD" id="cd10719">
    <property type="entry name" value="DnaJ_zf"/>
    <property type="match status" value="1"/>
</dbReference>
<protein>
    <recommendedName>
        <fullName evidence="15">J domain-containing protein</fullName>
    </recommendedName>
</protein>
<dbReference type="GO" id="GO:0042026">
    <property type="term" value="P:protein refolding"/>
    <property type="evidence" value="ECO:0007669"/>
    <property type="project" value="TreeGrafter"/>
</dbReference>
<dbReference type="NCBIfam" id="TIGR02349">
    <property type="entry name" value="DnaJ_bact"/>
    <property type="match status" value="1"/>
</dbReference>
<dbReference type="Pfam" id="PF00684">
    <property type="entry name" value="DnaJ_CXXCXGXG"/>
    <property type="match status" value="1"/>
</dbReference>
<feature type="domain" description="J" evidence="12">
    <location>
        <begin position="5"/>
        <end position="70"/>
    </location>
</feature>
<feature type="domain" description="CR-type" evidence="13">
    <location>
        <begin position="143"/>
        <end position="221"/>
    </location>
</feature>
<dbReference type="FunFam" id="2.60.260.20:FF:000004">
    <property type="entry name" value="Molecular chaperone DnaJ"/>
    <property type="match status" value="1"/>
</dbReference>
<dbReference type="GO" id="GO:0005737">
    <property type="term" value="C:cytoplasm"/>
    <property type="evidence" value="ECO:0007669"/>
    <property type="project" value="UniProtKB-SubCell"/>
</dbReference>
<dbReference type="GO" id="GO:0009408">
    <property type="term" value="P:response to heat"/>
    <property type="evidence" value="ECO:0007669"/>
    <property type="project" value="InterPro"/>
</dbReference>
<dbReference type="GO" id="GO:0006260">
    <property type="term" value="P:DNA replication"/>
    <property type="evidence" value="ECO:0007669"/>
    <property type="project" value="UniProtKB-KW"/>
</dbReference>
<dbReference type="InterPro" id="IPR001623">
    <property type="entry name" value="DnaJ_domain"/>
</dbReference>
<accession>A0A382CZZ3</accession>
<keyword evidence="8" id="KW-0863">Zinc-finger</keyword>
<keyword evidence="7" id="KW-0677">Repeat</keyword>
<evidence type="ECO:0000259" key="13">
    <source>
        <dbReference type="PROSITE" id="PS51188"/>
    </source>
</evidence>
<keyword evidence="11" id="KW-0143">Chaperone</keyword>
<dbReference type="SUPFAM" id="SSF49493">
    <property type="entry name" value="HSP40/DnaJ peptide-binding domain"/>
    <property type="match status" value="2"/>
</dbReference>
<dbReference type="PROSITE" id="PS50076">
    <property type="entry name" value="DNAJ_2"/>
    <property type="match status" value="1"/>
</dbReference>
<keyword evidence="10" id="KW-0346">Stress response</keyword>
<keyword evidence="6" id="KW-0479">Metal-binding</keyword>
<dbReference type="InterPro" id="IPR008971">
    <property type="entry name" value="HSP40/DnaJ_pept-bd"/>
</dbReference>
<comment type="subunit">
    <text evidence="3">Homodimer.</text>
</comment>
<evidence type="ECO:0000256" key="1">
    <source>
        <dbReference type="ARBA" id="ARBA00001947"/>
    </source>
</evidence>
<evidence type="ECO:0000256" key="10">
    <source>
        <dbReference type="ARBA" id="ARBA00023016"/>
    </source>
</evidence>
<evidence type="ECO:0000256" key="7">
    <source>
        <dbReference type="ARBA" id="ARBA00022737"/>
    </source>
</evidence>
<dbReference type="GO" id="GO:0005524">
    <property type="term" value="F:ATP binding"/>
    <property type="evidence" value="ECO:0007669"/>
    <property type="project" value="InterPro"/>
</dbReference>
<dbReference type="PANTHER" id="PTHR43096:SF48">
    <property type="entry name" value="CHAPERONE PROTEIN DNAJ"/>
    <property type="match status" value="1"/>
</dbReference>
<dbReference type="CDD" id="cd10747">
    <property type="entry name" value="DnaJ_C"/>
    <property type="match status" value="1"/>
</dbReference>